<evidence type="ECO:0000256" key="1">
    <source>
        <dbReference type="SAM" id="MobiDB-lite"/>
    </source>
</evidence>
<reference evidence="2 3" key="1">
    <citation type="submission" date="2019-09" db="EMBL/GenBank/DDBJ databases">
        <title>Whole-genome sequence of the purple sulfur bacterium Thiohalocapsa marina DSM 19078.</title>
        <authorList>
            <person name="Kyndt J.A."/>
            <person name="Meyer T.E."/>
        </authorList>
    </citation>
    <scope>NUCLEOTIDE SEQUENCE [LARGE SCALE GENOMIC DNA]</scope>
    <source>
        <strain evidence="2 3">DSM 19078</strain>
    </source>
</reference>
<feature type="compositionally biased region" description="Low complexity" evidence="1">
    <location>
        <begin position="335"/>
        <end position="350"/>
    </location>
</feature>
<organism evidence="2 3">
    <name type="scientific">Thiohalocapsa marina</name>
    <dbReference type="NCBI Taxonomy" id="424902"/>
    <lineage>
        <taxon>Bacteria</taxon>
        <taxon>Pseudomonadati</taxon>
        <taxon>Pseudomonadota</taxon>
        <taxon>Gammaproteobacteria</taxon>
        <taxon>Chromatiales</taxon>
        <taxon>Chromatiaceae</taxon>
        <taxon>Thiohalocapsa</taxon>
    </lineage>
</organism>
<dbReference type="OrthoDB" id="6397491at2"/>
<feature type="region of interest" description="Disordered" evidence="1">
    <location>
        <begin position="300"/>
        <end position="398"/>
    </location>
</feature>
<protein>
    <submittedName>
        <fullName evidence="2">Uncharacterized protein</fullName>
    </submittedName>
</protein>
<dbReference type="RefSeq" id="WP_150094864.1">
    <property type="nucleotide sequence ID" value="NZ_VWXX01000053.1"/>
</dbReference>
<comment type="caution">
    <text evidence="2">The sequence shown here is derived from an EMBL/GenBank/DDBJ whole genome shotgun (WGS) entry which is preliminary data.</text>
</comment>
<evidence type="ECO:0000313" key="2">
    <source>
        <dbReference type="EMBL" id="KAA6182155.1"/>
    </source>
</evidence>
<keyword evidence="3" id="KW-1185">Reference proteome</keyword>
<gene>
    <name evidence="2" type="ORF">F2Q65_18405</name>
</gene>
<evidence type="ECO:0000313" key="3">
    <source>
        <dbReference type="Proteomes" id="UP000322981"/>
    </source>
</evidence>
<name>A0A5M8FHY7_9GAMM</name>
<dbReference type="Proteomes" id="UP000322981">
    <property type="component" value="Unassembled WGS sequence"/>
</dbReference>
<dbReference type="EMBL" id="VWXX01000053">
    <property type="protein sequence ID" value="KAA6182155.1"/>
    <property type="molecule type" value="Genomic_DNA"/>
</dbReference>
<proteinExistence type="predicted"/>
<accession>A0A5M8FHY7</accession>
<dbReference type="AlphaFoldDB" id="A0A5M8FHY7"/>
<sequence length="398" mass="42472">MSSAALFQTLTSANIASFIASAERAVCYAGPGIQDDVATALAEVVGRVGPEMLTVCLDFDERVMRMGYGSLDAVRLLRERGVIVRSAPGLRMALVIVDEIGYLFTPTPLYLEASPTPSAASNAMRMSGAQVAEALARLSPAAKAIAMVQAATPEEKQHIAALPVDVGSEPVSKDAFAAVDTSLKEAPPVNFDVARQVRVFEPYLQYVELSLSGAAIQRHRLAIPKGIQALGSSKDIEGRLRTTFELIEKGGKLSSKPLEDALNEIRKSLTPSLGKDHGRVVLKAQKPLLIKRLNEFSDKLDQHQAEVSPPNRRRLPPRADRPPGTRISGRCPTGTSSASPSPTSSLISALPGNRHLLPQRVPPPLISRLPAAPAISSQTPPKARSDTSERSAPLSVEP</sequence>